<dbReference type="InterPro" id="IPR036291">
    <property type="entry name" value="NAD(P)-bd_dom_sf"/>
</dbReference>
<sequence>MSAFPSPTKTYHTTSYDAISPSLPALSQKGKNVIITGGGAGIGKATALSFAKASVTNLALVGRRLQPLEDLKSTITSSYPEVSVHVYSADIADEAALKDAFASFAKQINGPIHTLVANAGMSPGFLPVMEVTTEDLMASLNANTIGTLNTVKAFIPHIPTEADETGFRAKIIHTSTGAAQVEMPLNTVYSLGKAAGAKLLQHVALEHPDIFVLNYHPGIIETEMIERERNKSGYDLNPKDDISLPADWTVWAASPESLFLGSGRFIWVHWDVNELKEIFAKYKSGEEKDGIEIMGGLPIHRNFALGLVGWI</sequence>
<evidence type="ECO:0000256" key="1">
    <source>
        <dbReference type="ARBA" id="ARBA00006484"/>
    </source>
</evidence>
<evidence type="ECO:0000313" key="4">
    <source>
        <dbReference type="Proteomes" id="UP001316803"/>
    </source>
</evidence>
<proteinExistence type="inferred from homology"/>
<dbReference type="InterPro" id="IPR002347">
    <property type="entry name" value="SDR_fam"/>
</dbReference>
<name>A0AAN8ECE6_9EURO</name>
<evidence type="ECO:0000256" key="2">
    <source>
        <dbReference type="ARBA" id="ARBA00023002"/>
    </source>
</evidence>
<comment type="similarity">
    <text evidence="1">Belongs to the short-chain dehydrogenases/reductases (SDR) family.</text>
</comment>
<dbReference type="Proteomes" id="UP001316803">
    <property type="component" value="Unassembled WGS sequence"/>
</dbReference>
<organism evidence="3 4">
    <name type="scientific">Knufia fluminis</name>
    <dbReference type="NCBI Taxonomy" id="191047"/>
    <lineage>
        <taxon>Eukaryota</taxon>
        <taxon>Fungi</taxon>
        <taxon>Dikarya</taxon>
        <taxon>Ascomycota</taxon>
        <taxon>Pezizomycotina</taxon>
        <taxon>Eurotiomycetes</taxon>
        <taxon>Chaetothyriomycetidae</taxon>
        <taxon>Chaetothyriales</taxon>
        <taxon>Trichomeriaceae</taxon>
        <taxon>Knufia</taxon>
    </lineage>
</organism>
<protein>
    <recommendedName>
        <fullName evidence="5">NAD(P)-binding protein</fullName>
    </recommendedName>
</protein>
<dbReference type="PANTHER" id="PTHR42901:SF1">
    <property type="entry name" value="ALCOHOL DEHYDROGENASE"/>
    <property type="match status" value="1"/>
</dbReference>
<comment type="caution">
    <text evidence="3">The sequence shown here is derived from an EMBL/GenBank/DDBJ whole genome shotgun (WGS) entry which is preliminary data.</text>
</comment>
<dbReference type="AlphaFoldDB" id="A0AAN8ECE6"/>
<dbReference type="EMBL" id="JAKLMC020000016">
    <property type="protein sequence ID" value="KAK5952259.1"/>
    <property type="molecule type" value="Genomic_DNA"/>
</dbReference>
<keyword evidence="2" id="KW-0560">Oxidoreductase</keyword>
<dbReference type="SUPFAM" id="SSF51735">
    <property type="entry name" value="NAD(P)-binding Rossmann-fold domains"/>
    <property type="match status" value="1"/>
</dbReference>
<dbReference type="PANTHER" id="PTHR42901">
    <property type="entry name" value="ALCOHOL DEHYDROGENASE"/>
    <property type="match status" value="1"/>
</dbReference>
<accession>A0AAN8ECE6</accession>
<reference evidence="3 4" key="1">
    <citation type="submission" date="2022-12" db="EMBL/GenBank/DDBJ databases">
        <title>Genomic features and morphological characterization of a novel Knufia sp. strain isolated from spacecraft assembly facility.</title>
        <authorList>
            <person name="Teixeira M."/>
            <person name="Chander A.M."/>
            <person name="Stajich J.E."/>
            <person name="Venkateswaran K."/>
        </authorList>
    </citation>
    <scope>NUCLEOTIDE SEQUENCE [LARGE SCALE GENOMIC DNA]</scope>
    <source>
        <strain evidence="3 4">FJI-L2-BK-P2</strain>
    </source>
</reference>
<dbReference type="PRINTS" id="PR00081">
    <property type="entry name" value="GDHRDH"/>
</dbReference>
<dbReference type="Gene3D" id="3.40.50.720">
    <property type="entry name" value="NAD(P)-binding Rossmann-like Domain"/>
    <property type="match status" value="1"/>
</dbReference>
<dbReference type="Pfam" id="PF00106">
    <property type="entry name" value="adh_short"/>
    <property type="match status" value="1"/>
</dbReference>
<evidence type="ECO:0008006" key="5">
    <source>
        <dbReference type="Google" id="ProtNLM"/>
    </source>
</evidence>
<keyword evidence="4" id="KW-1185">Reference proteome</keyword>
<dbReference type="GO" id="GO:0016491">
    <property type="term" value="F:oxidoreductase activity"/>
    <property type="evidence" value="ECO:0007669"/>
    <property type="project" value="UniProtKB-KW"/>
</dbReference>
<evidence type="ECO:0000313" key="3">
    <source>
        <dbReference type="EMBL" id="KAK5952259.1"/>
    </source>
</evidence>
<gene>
    <name evidence="3" type="ORF">OHC33_006732</name>
</gene>